<organism evidence="1 2">
    <name type="scientific">Eufriesea mexicana</name>
    <dbReference type="NCBI Taxonomy" id="516756"/>
    <lineage>
        <taxon>Eukaryota</taxon>
        <taxon>Metazoa</taxon>
        <taxon>Ecdysozoa</taxon>
        <taxon>Arthropoda</taxon>
        <taxon>Hexapoda</taxon>
        <taxon>Insecta</taxon>
        <taxon>Pterygota</taxon>
        <taxon>Neoptera</taxon>
        <taxon>Endopterygota</taxon>
        <taxon>Hymenoptera</taxon>
        <taxon>Apocrita</taxon>
        <taxon>Aculeata</taxon>
        <taxon>Apoidea</taxon>
        <taxon>Anthophila</taxon>
        <taxon>Apidae</taxon>
        <taxon>Eufriesea</taxon>
    </lineage>
</organism>
<name>A0A310SE48_9HYME</name>
<dbReference type="EMBL" id="KQ762329">
    <property type="protein sequence ID" value="OAD55955.1"/>
    <property type="molecule type" value="Genomic_DNA"/>
</dbReference>
<gene>
    <name evidence="1" type="ORF">WN48_04080</name>
</gene>
<reference evidence="1 2" key="1">
    <citation type="submission" date="2015-07" db="EMBL/GenBank/DDBJ databases">
        <title>The genome of Eufriesea mexicana.</title>
        <authorList>
            <person name="Pan H."/>
            <person name="Kapheim K."/>
        </authorList>
    </citation>
    <scope>NUCLEOTIDE SEQUENCE [LARGE SCALE GENOMIC DNA]</scope>
    <source>
        <strain evidence="1">0111107269</strain>
        <tissue evidence="1">Whole body</tissue>
    </source>
</reference>
<protein>
    <submittedName>
        <fullName evidence="1">Uncharacterized protein</fullName>
    </submittedName>
</protein>
<accession>A0A310SE48</accession>
<evidence type="ECO:0000313" key="2">
    <source>
        <dbReference type="Proteomes" id="UP000250275"/>
    </source>
</evidence>
<dbReference type="Proteomes" id="UP000250275">
    <property type="component" value="Unassembled WGS sequence"/>
</dbReference>
<keyword evidence="2" id="KW-1185">Reference proteome</keyword>
<dbReference type="AlphaFoldDB" id="A0A310SE48"/>
<sequence length="145" mass="16388">MTAKSERSLYIAGKNIVQFRTMTNHSPNLDKRYSPIGKMVTHSRQTMQHAFDKQSTSQSNAHVMKILNEALKDPVQCVSAAFCIQCMHALPLIRVLALLKPAAASYGYVKSCAIPRPVCTFVITYVEMTLFFRRQDTITVVPFFE</sequence>
<proteinExistence type="predicted"/>
<evidence type="ECO:0000313" key="1">
    <source>
        <dbReference type="EMBL" id="OAD55955.1"/>
    </source>
</evidence>